<evidence type="ECO:0000313" key="3">
    <source>
        <dbReference type="Proteomes" id="UP001320831"/>
    </source>
</evidence>
<dbReference type="EMBL" id="JAOCZP010000004">
    <property type="protein sequence ID" value="MCT7376095.1"/>
    <property type="molecule type" value="Genomic_DNA"/>
</dbReference>
<accession>A0ABT2LNF0</accession>
<reference evidence="2 3" key="1">
    <citation type="submission" date="2022-09" db="EMBL/GenBank/DDBJ databases">
        <title>Chelativorans salina sp. nov., a novel slightly halophilic bacterium isolated from a saline lake sediment enrichment.</title>
        <authorList>
            <person name="Gao L."/>
            <person name="Fang B.-Z."/>
            <person name="Li W.-J."/>
        </authorList>
    </citation>
    <scope>NUCLEOTIDE SEQUENCE [LARGE SCALE GENOMIC DNA]</scope>
    <source>
        <strain evidence="2 3">EGI FJ00035</strain>
    </source>
</reference>
<sequence length="45" mass="5051">MRPRFQRDLQKVARIEPEDRPPVGGNIADPPKVRRQPVTASRSGA</sequence>
<dbReference type="Proteomes" id="UP001320831">
    <property type="component" value="Unassembled WGS sequence"/>
</dbReference>
<feature type="compositionally biased region" description="Basic and acidic residues" evidence="1">
    <location>
        <begin position="1"/>
        <end position="21"/>
    </location>
</feature>
<protein>
    <submittedName>
        <fullName evidence="2">Uncharacterized protein</fullName>
    </submittedName>
</protein>
<dbReference type="RefSeq" id="WP_260903670.1">
    <property type="nucleotide sequence ID" value="NZ_JAOCZP010000004.1"/>
</dbReference>
<evidence type="ECO:0000256" key="1">
    <source>
        <dbReference type="SAM" id="MobiDB-lite"/>
    </source>
</evidence>
<proteinExistence type="predicted"/>
<organism evidence="2 3">
    <name type="scientific">Chelativorans salis</name>
    <dbReference type="NCBI Taxonomy" id="2978478"/>
    <lineage>
        <taxon>Bacteria</taxon>
        <taxon>Pseudomonadati</taxon>
        <taxon>Pseudomonadota</taxon>
        <taxon>Alphaproteobacteria</taxon>
        <taxon>Hyphomicrobiales</taxon>
        <taxon>Phyllobacteriaceae</taxon>
        <taxon>Chelativorans</taxon>
    </lineage>
</organism>
<feature type="region of interest" description="Disordered" evidence="1">
    <location>
        <begin position="1"/>
        <end position="45"/>
    </location>
</feature>
<keyword evidence="3" id="KW-1185">Reference proteome</keyword>
<name>A0ABT2LNF0_9HYPH</name>
<comment type="caution">
    <text evidence="2">The sequence shown here is derived from an EMBL/GenBank/DDBJ whole genome shotgun (WGS) entry which is preliminary data.</text>
</comment>
<gene>
    <name evidence="2" type="ORF">N5A92_13740</name>
</gene>
<evidence type="ECO:0000313" key="2">
    <source>
        <dbReference type="EMBL" id="MCT7376095.1"/>
    </source>
</evidence>